<accession>A0A0F8W0I6</accession>
<feature type="non-terminal residue" evidence="1">
    <location>
        <position position="231"/>
    </location>
</feature>
<evidence type="ECO:0000313" key="1">
    <source>
        <dbReference type="EMBL" id="KKK50152.1"/>
    </source>
</evidence>
<dbReference type="SUPFAM" id="SSF53448">
    <property type="entry name" value="Nucleotide-diphospho-sugar transferases"/>
    <property type="match status" value="1"/>
</dbReference>
<dbReference type="EMBL" id="LAZR01068165">
    <property type="protein sequence ID" value="KKK50152.1"/>
    <property type="molecule type" value="Genomic_DNA"/>
</dbReference>
<evidence type="ECO:0008006" key="2">
    <source>
        <dbReference type="Google" id="ProtNLM"/>
    </source>
</evidence>
<reference evidence="1" key="1">
    <citation type="journal article" date="2015" name="Nature">
        <title>Complex archaea that bridge the gap between prokaryotes and eukaryotes.</title>
        <authorList>
            <person name="Spang A."/>
            <person name="Saw J.H."/>
            <person name="Jorgensen S.L."/>
            <person name="Zaremba-Niedzwiedzka K."/>
            <person name="Martijn J."/>
            <person name="Lind A.E."/>
            <person name="van Eijk R."/>
            <person name="Schleper C."/>
            <person name="Guy L."/>
            <person name="Ettema T.J."/>
        </authorList>
    </citation>
    <scope>NUCLEOTIDE SEQUENCE</scope>
</reference>
<dbReference type="AlphaFoldDB" id="A0A0F8W0I6"/>
<name>A0A0F8W0I6_9ZZZZ</name>
<sequence length="231" mass="26231">MHKYMIGYGVWSKQDMIEWLLRGVTEHAGEATHVVFLFDGCTDDSAKVFDDAAQDALAGRITKMVNKIETQEIGCHFQLMRYFVDFTDCDVLVLPQDDQRFVGPILSSVDAVIDRYGDRTGVIGGRDGYEPGLQNMISSEWSESVIAKRRLAPGEFVARPLVNPGPMIFSRKLISSIGFYNMDFRCWYWWNDYCHRASLAGFTNVVLGTEIEHKKFGKPPSPAGNWTTYYD</sequence>
<proteinExistence type="predicted"/>
<dbReference type="InterPro" id="IPR029044">
    <property type="entry name" value="Nucleotide-diphossugar_trans"/>
</dbReference>
<organism evidence="1">
    <name type="scientific">marine sediment metagenome</name>
    <dbReference type="NCBI Taxonomy" id="412755"/>
    <lineage>
        <taxon>unclassified sequences</taxon>
        <taxon>metagenomes</taxon>
        <taxon>ecological metagenomes</taxon>
    </lineage>
</organism>
<gene>
    <name evidence="1" type="ORF">LCGC14_3127870</name>
</gene>
<protein>
    <recommendedName>
        <fullName evidence="2">Glycosyltransferase 2-like domain-containing protein</fullName>
    </recommendedName>
</protein>
<comment type="caution">
    <text evidence="1">The sequence shown here is derived from an EMBL/GenBank/DDBJ whole genome shotgun (WGS) entry which is preliminary data.</text>
</comment>
<dbReference type="Gene3D" id="3.90.550.10">
    <property type="entry name" value="Spore Coat Polysaccharide Biosynthesis Protein SpsA, Chain A"/>
    <property type="match status" value="1"/>
</dbReference>